<reference evidence="1 2" key="1">
    <citation type="journal article" date="2015" name="Stand. Genomic Sci.">
        <title>Complete genome sequence and description of Salinispira pacifica gen. nov., sp. nov., a novel spirochaete isolated form a hypersaline microbial mat.</title>
        <authorList>
            <person name="Ben Hania W."/>
            <person name="Joseph M."/>
            <person name="Schumann P."/>
            <person name="Bunk B."/>
            <person name="Fiebig A."/>
            <person name="Sproer C."/>
            <person name="Klenk H.P."/>
            <person name="Fardeau M.L."/>
            <person name="Spring S."/>
        </authorList>
    </citation>
    <scope>NUCLEOTIDE SEQUENCE [LARGE SCALE GENOMIC DNA]</scope>
    <source>
        <strain evidence="1 2">L21-RPul-D2</strain>
    </source>
</reference>
<protein>
    <submittedName>
        <fullName evidence="1">Abortive infection bacteriophage resistance protein</fullName>
    </submittedName>
</protein>
<organism evidence="1 2">
    <name type="scientific">Salinispira pacifica</name>
    <dbReference type="NCBI Taxonomy" id="1307761"/>
    <lineage>
        <taxon>Bacteria</taxon>
        <taxon>Pseudomonadati</taxon>
        <taxon>Spirochaetota</taxon>
        <taxon>Spirochaetia</taxon>
        <taxon>Spirochaetales</taxon>
        <taxon>Spirochaetaceae</taxon>
        <taxon>Salinispira</taxon>
    </lineage>
</organism>
<keyword evidence="2" id="KW-1185">Reference proteome</keyword>
<name>V5WK63_9SPIO</name>
<accession>V5WK63</accession>
<dbReference type="KEGG" id="slr:L21SP2_2658"/>
<evidence type="ECO:0000313" key="1">
    <source>
        <dbReference type="EMBL" id="AHC16010.1"/>
    </source>
</evidence>
<dbReference type="eggNOG" id="COG4823">
    <property type="taxonomic scope" value="Bacteria"/>
</dbReference>
<dbReference type="STRING" id="1307761.L21SP2_2658"/>
<dbReference type="InterPro" id="IPR011664">
    <property type="entry name" value="Abi_system_AbiD/AbiF-like"/>
</dbReference>
<dbReference type="HOGENOM" id="CLU_044962_2_1_12"/>
<dbReference type="EMBL" id="CP006939">
    <property type="protein sequence ID" value="AHC16010.1"/>
    <property type="molecule type" value="Genomic_DNA"/>
</dbReference>
<dbReference type="AlphaFoldDB" id="V5WK63"/>
<proteinExistence type="predicted"/>
<gene>
    <name evidence="1" type="ORF">L21SP2_2658</name>
</gene>
<sequence>MLIKDHHVATQFLKQVSYYRFAGYALPFEKHFPRKRTHRYKPSTSFEMVTQLYEFDRDLRGILLRAIERIEITFRSQICFHAANITKDSHWTTDMRQFDSRFDFARYIEKIQIEVDRSSEPFIEYYQETYDTPEIPASWMLIEILGFGTWSRVYKSLRSDDIRRRVADYFSISSHLLESWIEAITILRNICAHHGRTWNRASLTLPKMTNRMKRLYPESSISRSRIIILLDVIHELLQPIAESQSAFTNEISELLLNYPSIPRHPMGMNRTVPNSTTNIRDLIIS</sequence>
<dbReference type="Pfam" id="PF07751">
    <property type="entry name" value="Abi_2"/>
    <property type="match status" value="1"/>
</dbReference>
<evidence type="ECO:0000313" key="2">
    <source>
        <dbReference type="Proteomes" id="UP000018680"/>
    </source>
</evidence>
<dbReference type="Proteomes" id="UP000018680">
    <property type="component" value="Chromosome"/>
</dbReference>